<dbReference type="EMBL" id="JAVRFB010000382">
    <property type="protein sequence ID" value="MDT0407138.1"/>
    <property type="molecule type" value="Genomic_DNA"/>
</dbReference>
<sequence>MHQVDRLEHTLAEAWNLLNALGNPVLWSVPLHWAGVHAGILTNSPGAVAPHGQVLTAAAGQSAFARALANAGRTWLRVLANHVDSDEVSAAARSLAQFGLTWDGTRLASQAALQTPDVRVSQAMLQLARDLKQTSAVEEAEAGPAGPV</sequence>
<evidence type="ECO:0000313" key="1">
    <source>
        <dbReference type="EMBL" id="MDT0407138.1"/>
    </source>
</evidence>
<feature type="non-terminal residue" evidence="1">
    <location>
        <position position="148"/>
    </location>
</feature>
<accession>A0ABU2QRQ9</accession>
<gene>
    <name evidence="1" type="ORF">RM528_35460</name>
</gene>
<evidence type="ECO:0000313" key="2">
    <source>
        <dbReference type="Proteomes" id="UP001180503"/>
    </source>
</evidence>
<organism evidence="1 2">
    <name type="scientific">Streptomyces edwardsiae</name>
    <dbReference type="NCBI Taxonomy" id="3075527"/>
    <lineage>
        <taxon>Bacteria</taxon>
        <taxon>Bacillati</taxon>
        <taxon>Actinomycetota</taxon>
        <taxon>Actinomycetes</taxon>
        <taxon>Kitasatosporales</taxon>
        <taxon>Streptomycetaceae</taxon>
        <taxon>Streptomyces</taxon>
    </lineage>
</organism>
<reference evidence="2" key="1">
    <citation type="submission" date="2023-07" db="EMBL/GenBank/DDBJ databases">
        <title>30 novel species of actinomycetes from the DSMZ collection.</title>
        <authorList>
            <person name="Nouioui I."/>
        </authorList>
    </citation>
    <scope>NUCLEOTIDE SEQUENCE [LARGE SCALE GENOMIC DNA]</scope>
    <source>
        <strain evidence="2">DSM 41635</strain>
    </source>
</reference>
<protein>
    <submittedName>
        <fullName evidence="1">Uncharacterized protein</fullName>
    </submittedName>
</protein>
<proteinExistence type="predicted"/>
<feature type="non-terminal residue" evidence="1">
    <location>
        <position position="1"/>
    </location>
</feature>
<dbReference type="RefSeq" id="WP_311711793.1">
    <property type="nucleotide sequence ID" value="NZ_JAVRFB010000382.1"/>
</dbReference>
<comment type="caution">
    <text evidence="1">The sequence shown here is derived from an EMBL/GenBank/DDBJ whole genome shotgun (WGS) entry which is preliminary data.</text>
</comment>
<dbReference type="Proteomes" id="UP001180503">
    <property type="component" value="Unassembled WGS sequence"/>
</dbReference>
<name>A0ABU2QRQ9_9ACTN</name>